<reference evidence="3 4" key="1">
    <citation type="submission" date="2021-03" db="EMBL/GenBank/DDBJ databases">
        <title>Genomic Encyclopedia of Type Strains, Phase IV (KMG-IV): sequencing the most valuable type-strain genomes for metagenomic binning, comparative biology and taxonomic classification.</title>
        <authorList>
            <person name="Goeker M."/>
        </authorList>
    </citation>
    <scope>NUCLEOTIDE SEQUENCE [LARGE SCALE GENOMIC DNA]</scope>
    <source>
        <strain evidence="3 4">DSM 101953</strain>
    </source>
</reference>
<keyword evidence="4" id="KW-1185">Reference proteome</keyword>
<gene>
    <name evidence="3" type="ORF">J2Z70_003312</name>
</gene>
<name>A0ABS4NSW4_9BACL</name>
<dbReference type="InterPro" id="IPR013783">
    <property type="entry name" value="Ig-like_fold"/>
</dbReference>
<dbReference type="Proteomes" id="UP000773462">
    <property type="component" value="Unassembled WGS sequence"/>
</dbReference>
<keyword evidence="2" id="KW-0732">Signal</keyword>
<dbReference type="EC" id="3.2.1.11" evidence="3"/>
<keyword evidence="3" id="KW-0378">Hydrolase</keyword>
<evidence type="ECO:0000313" key="3">
    <source>
        <dbReference type="EMBL" id="MBP2113153.1"/>
    </source>
</evidence>
<organism evidence="3 4">
    <name type="scientific">Paenibacillus silagei</name>
    <dbReference type="NCBI Taxonomy" id="1670801"/>
    <lineage>
        <taxon>Bacteria</taxon>
        <taxon>Bacillati</taxon>
        <taxon>Bacillota</taxon>
        <taxon>Bacilli</taxon>
        <taxon>Bacillales</taxon>
        <taxon>Paenibacillaceae</taxon>
        <taxon>Paenibacillus</taxon>
    </lineage>
</organism>
<evidence type="ECO:0000313" key="4">
    <source>
        <dbReference type="Proteomes" id="UP000773462"/>
    </source>
</evidence>
<dbReference type="Gene3D" id="3.20.20.80">
    <property type="entry name" value="Glycosidases"/>
    <property type="match status" value="1"/>
</dbReference>
<proteinExistence type="inferred from homology"/>
<dbReference type="GO" id="GO:0033904">
    <property type="term" value="F:dextranase activity"/>
    <property type="evidence" value="ECO:0007669"/>
    <property type="project" value="UniProtKB-EC"/>
</dbReference>
<protein>
    <submittedName>
        <fullName evidence="3">Dextranase</fullName>
        <ecNumber evidence="3">3.2.1.11</ecNumber>
    </submittedName>
</protein>
<accession>A0ABS4NSW4</accession>
<sequence>MDNRLVTHIDIYPDQAQYKTGQSGNIIIEVETGEKAVLQLVVSFFKLEQQVAEARLSIHTEPGLRQRVLVPLFTEATVWAGYGVKAAVLCNEAVVSTAYTSYDIADHWGRAPRYGFLSDFRSEESGDTRDVDSMNKFHLNVIQFYDWMYRHDDLVPKEDEFIDPMGRTMSYKVVREKIAAVHDKGMAAMAYGAVYASLKDFLQTRPEWGLYNRQGDPFQLIDLFYIMDITPGSPWTDHIVEQFRQAVHAGFDGIHMDQYGFPKKAVRRIAGKEELVDLAECYPALINRTQAAVKEIKAEAGVIFNNVGNYPIHKTAPADQEALYIEVWPPVVRLRELKGLIDHARSLDPHKPVILSAYLPSFYPEAGHDKEWAENGALLTMASIFASGGYHLLLGEDHGMLTMPYYPDYAVMRPDFAVEVRRYYDFIVRFGVLIQDAELEDVSYTYTAGVNTEITFEGKVPFAPNGDIDSVWTIIKRKPGYQILQLINLAGLEDDYWEHGKQQRPEAQKDVVCTLLIEQPVECIYTASPDDEAQEVIVLDYEVVPHGQGLAARFTLPSLRIWSMVVVKFSLQE</sequence>
<dbReference type="CDD" id="cd14745">
    <property type="entry name" value="GH66"/>
    <property type="match status" value="1"/>
</dbReference>
<dbReference type="InterPro" id="IPR025092">
    <property type="entry name" value="Glyco_hydro_66"/>
</dbReference>
<dbReference type="Gene3D" id="2.60.40.1180">
    <property type="entry name" value="Golgi alpha-mannosidase II"/>
    <property type="match status" value="1"/>
</dbReference>
<keyword evidence="3" id="KW-0326">Glycosidase</keyword>
<dbReference type="EMBL" id="JAGGLV010000010">
    <property type="protein sequence ID" value="MBP2113153.1"/>
    <property type="molecule type" value="Genomic_DNA"/>
</dbReference>
<evidence type="ECO:0000256" key="1">
    <source>
        <dbReference type="ARBA" id="ARBA00010837"/>
    </source>
</evidence>
<dbReference type="InterPro" id="IPR013780">
    <property type="entry name" value="Glyco_hydro_b"/>
</dbReference>
<evidence type="ECO:0000256" key="2">
    <source>
        <dbReference type="ARBA" id="ARBA00022729"/>
    </source>
</evidence>
<dbReference type="RefSeq" id="WP_209874877.1">
    <property type="nucleotide sequence ID" value="NZ_JAGGLV010000010.1"/>
</dbReference>
<comment type="similarity">
    <text evidence="1">Belongs to the glycosyl hydrolase 66 family.</text>
</comment>
<dbReference type="Pfam" id="PF13199">
    <property type="entry name" value="Glyco_hydro_66"/>
    <property type="match status" value="1"/>
</dbReference>
<comment type="caution">
    <text evidence="3">The sequence shown here is derived from an EMBL/GenBank/DDBJ whole genome shotgun (WGS) entry which is preliminary data.</text>
</comment>
<dbReference type="Gene3D" id="2.60.40.10">
    <property type="entry name" value="Immunoglobulins"/>
    <property type="match status" value="1"/>
</dbReference>